<sequence>MGGKEMKDKVEAGASWSGLAHQFMDTNFIHDACCNSFTILPAISDSDAQLFRANPPEATDYLSSNLDNSEYSNCWKAISNNNFMRPFELSNMRSIRQINYMQRVDDVMLLMPSTSSERLENACWRAWSKSLNKLRELDPAEINWYKINDVTCLYGPVIKGTQDKSFVDMSDQEEEEDEEEGEENGDVDSSTDDDDSLSDLMSLRNSLSISSTSISTSSTSVDSLKSILKKPTKQHPLCNREKTKKRISFCPQVQVGIFYDN</sequence>
<dbReference type="AlphaFoldDB" id="A0A875S2H1"/>
<dbReference type="PANTHER" id="PTHR28051">
    <property type="entry name" value="PROTEIN MTL1-RELATED"/>
    <property type="match status" value="1"/>
</dbReference>
<dbReference type="GeneID" id="62194257"/>
<dbReference type="GO" id="GO:0042149">
    <property type="term" value="P:cellular response to glucose starvation"/>
    <property type="evidence" value="ECO:0007669"/>
    <property type="project" value="TreeGrafter"/>
</dbReference>
<evidence type="ECO:0000256" key="1">
    <source>
        <dbReference type="SAM" id="MobiDB-lite"/>
    </source>
</evidence>
<accession>A0A875S2H1</accession>
<dbReference type="EMBL" id="CP064812">
    <property type="protein sequence ID" value="QPG73544.1"/>
    <property type="molecule type" value="Genomic_DNA"/>
</dbReference>
<dbReference type="KEGG" id="bnn:FOA43_000856"/>
<evidence type="ECO:0000313" key="3">
    <source>
        <dbReference type="Proteomes" id="UP000662931"/>
    </source>
</evidence>
<proteinExistence type="predicted"/>
<evidence type="ECO:0000313" key="2">
    <source>
        <dbReference type="EMBL" id="QPG73544.1"/>
    </source>
</evidence>
<reference evidence="2" key="1">
    <citation type="submission" date="2020-10" db="EMBL/GenBank/DDBJ databases">
        <authorList>
            <person name="Roach M.J.R."/>
        </authorList>
    </citation>
    <scope>NUCLEOTIDE SEQUENCE</scope>
    <source>
        <strain evidence="2">CBS 1945</strain>
    </source>
</reference>
<dbReference type="PANTHER" id="PTHR28051:SF1">
    <property type="entry name" value="PROTEIN MTL1-RELATED"/>
    <property type="match status" value="1"/>
</dbReference>
<organism evidence="2 3">
    <name type="scientific">Eeniella nana</name>
    <name type="common">Yeast</name>
    <name type="synonym">Brettanomyces nanus</name>
    <dbReference type="NCBI Taxonomy" id="13502"/>
    <lineage>
        <taxon>Eukaryota</taxon>
        <taxon>Fungi</taxon>
        <taxon>Dikarya</taxon>
        <taxon>Ascomycota</taxon>
        <taxon>Saccharomycotina</taxon>
        <taxon>Pichiomycetes</taxon>
        <taxon>Pichiales</taxon>
        <taxon>Pichiaceae</taxon>
        <taxon>Brettanomyces</taxon>
    </lineage>
</organism>
<dbReference type="GO" id="GO:0005773">
    <property type="term" value="C:vacuole"/>
    <property type="evidence" value="ECO:0007669"/>
    <property type="project" value="GOC"/>
</dbReference>
<dbReference type="Proteomes" id="UP000662931">
    <property type="component" value="Chromosome 1"/>
</dbReference>
<dbReference type="OrthoDB" id="5563539at2759"/>
<dbReference type="RefSeq" id="XP_038777109.1">
    <property type="nucleotide sequence ID" value="XM_038921181.1"/>
</dbReference>
<dbReference type="InterPro" id="IPR052292">
    <property type="entry name" value="Glucose_repression_reg"/>
</dbReference>
<name>A0A875S2H1_EENNA</name>
<feature type="compositionally biased region" description="Acidic residues" evidence="1">
    <location>
        <begin position="170"/>
        <end position="197"/>
    </location>
</feature>
<keyword evidence="3" id="KW-1185">Reference proteome</keyword>
<dbReference type="GO" id="GO:0007039">
    <property type="term" value="P:protein catabolic process in the vacuole"/>
    <property type="evidence" value="ECO:0007669"/>
    <property type="project" value="TreeGrafter"/>
</dbReference>
<protein>
    <submittedName>
        <fullName evidence="2">Uncharacterized protein</fullName>
    </submittedName>
</protein>
<gene>
    <name evidence="2" type="ORF">FOA43_000856</name>
</gene>
<feature type="region of interest" description="Disordered" evidence="1">
    <location>
        <begin position="167"/>
        <end position="197"/>
    </location>
</feature>